<keyword evidence="2" id="KW-0663">Pyridoxal phosphate</keyword>
<keyword evidence="3" id="KW-0456">Lyase</keyword>
<comment type="cofactor">
    <cofactor evidence="1">
        <name>pyridoxal 5'-phosphate</name>
        <dbReference type="ChEBI" id="CHEBI:597326"/>
    </cofactor>
</comment>
<dbReference type="GO" id="GO:0009097">
    <property type="term" value="P:isoleucine biosynthetic process"/>
    <property type="evidence" value="ECO:0007669"/>
    <property type="project" value="TreeGrafter"/>
</dbReference>
<dbReference type="PANTHER" id="PTHR48078">
    <property type="entry name" value="THREONINE DEHYDRATASE, MITOCHONDRIAL-RELATED"/>
    <property type="match status" value="1"/>
</dbReference>
<accession>A0A8J4FUI8</accession>
<evidence type="ECO:0000259" key="5">
    <source>
        <dbReference type="Pfam" id="PF00291"/>
    </source>
</evidence>
<evidence type="ECO:0000313" key="6">
    <source>
        <dbReference type="EMBL" id="GIL86555.1"/>
    </source>
</evidence>
<organism evidence="6 8">
    <name type="scientific">Volvox reticuliferus</name>
    <dbReference type="NCBI Taxonomy" id="1737510"/>
    <lineage>
        <taxon>Eukaryota</taxon>
        <taxon>Viridiplantae</taxon>
        <taxon>Chlorophyta</taxon>
        <taxon>core chlorophytes</taxon>
        <taxon>Chlorophyceae</taxon>
        <taxon>CS clade</taxon>
        <taxon>Chlamydomonadales</taxon>
        <taxon>Volvocaceae</taxon>
        <taxon>Volvox</taxon>
    </lineage>
</organism>
<sequence length="573" mass="59530">MALPSTTEELLELLDRNRWSTVAFRRHLDIEDWPMDLRLNYQTPSCPRGFQPHLQQQQLQQQLQQQVAESTEPSQLATPATTATSFRSARAVQVRINDVVAREAAVAYGKIYEHVRHTPLEPSPWLSNLVGSASGRSCVALLKLESEQHTGSFKVRGALSKLLSLPREALARGKVFTASTGNHALAVLYACKSLSERYAPLSEKAVIDDTSAAASSNIQAPPAEGSGSGVGPVTAPGASPRSVQLPVQQQPSLHEGPEGAGNGGNSEATAAASLCTAANDVSSLERGDKYRNSVEGAGGAGGSSSRLLRPQLYIPTTASPYKIRKLRSLGAELHLYGTDCLQAELAARKAAAEADAVYVSPYNDPWVMAGQGTIGLELLAACRRGQLDVVLVPVGGGGLIGGIASVLKAADPGIQVVGCQPTVSDVMARSVAAGTIVSELAGPHDGGGDTLSDATAGGVEFGSATLQPCSDCVDEWVTVSEVEIAEALVELLEEQSKLVEGAAACALAAFKRMAPRLVGKCVVAVCCGGNIAVASLLKAINLAQPAVMGAAEAEVEGIHRSDNSDGESFGADG</sequence>
<feature type="domain" description="Tryptophan synthase beta chain-like PALP" evidence="5">
    <location>
        <begin position="312"/>
        <end position="528"/>
    </location>
</feature>
<dbReference type="GO" id="GO:0006567">
    <property type="term" value="P:L-threonine catabolic process"/>
    <property type="evidence" value="ECO:0007669"/>
    <property type="project" value="TreeGrafter"/>
</dbReference>
<dbReference type="Gene3D" id="3.40.50.1100">
    <property type="match status" value="2"/>
</dbReference>
<reference evidence="6" key="1">
    <citation type="journal article" date="2021" name="Proc. Natl. Acad. Sci. U.S.A.">
        <title>Three genomes in the algal genus Volvox reveal the fate of a haploid sex-determining region after a transition to homothallism.</title>
        <authorList>
            <person name="Yamamoto K."/>
            <person name="Hamaji T."/>
            <person name="Kawai-Toyooka H."/>
            <person name="Matsuzaki R."/>
            <person name="Takahashi F."/>
            <person name="Nishimura Y."/>
            <person name="Kawachi M."/>
            <person name="Noguchi H."/>
            <person name="Minakuchi Y."/>
            <person name="Umen J.G."/>
            <person name="Toyoda A."/>
            <person name="Nozaki H."/>
        </authorList>
    </citation>
    <scope>NUCLEOTIDE SEQUENCE</scope>
    <source>
        <strain evidence="7">NIES-3785</strain>
        <strain evidence="6">NIES-3786</strain>
    </source>
</reference>
<evidence type="ECO:0000313" key="8">
    <source>
        <dbReference type="Proteomes" id="UP000747110"/>
    </source>
</evidence>
<dbReference type="PANTHER" id="PTHR48078:SF6">
    <property type="entry name" value="L-THREONINE DEHYDRATASE CATABOLIC TDCB"/>
    <property type="match status" value="1"/>
</dbReference>
<feature type="compositionally biased region" description="Polar residues" evidence="4">
    <location>
        <begin position="241"/>
        <end position="252"/>
    </location>
</feature>
<dbReference type="AlphaFoldDB" id="A0A8J4FUI8"/>
<comment type="caution">
    <text evidence="6">The sequence shown here is derived from an EMBL/GenBank/DDBJ whole genome shotgun (WGS) entry which is preliminary data.</text>
</comment>
<dbReference type="SUPFAM" id="SSF53686">
    <property type="entry name" value="Tryptophan synthase beta subunit-like PLP-dependent enzymes"/>
    <property type="match status" value="2"/>
</dbReference>
<evidence type="ECO:0000313" key="7">
    <source>
        <dbReference type="EMBL" id="GIM07450.1"/>
    </source>
</evidence>
<evidence type="ECO:0000256" key="2">
    <source>
        <dbReference type="ARBA" id="ARBA00022898"/>
    </source>
</evidence>
<dbReference type="OrthoDB" id="4418812at2759"/>
<evidence type="ECO:0000256" key="4">
    <source>
        <dbReference type="SAM" id="MobiDB-lite"/>
    </source>
</evidence>
<feature type="region of interest" description="Disordered" evidence="4">
    <location>
        <begin position="63"/>
        <end position="82"/>
    </location>
</feature>
<dbReference type="Proteomes" id="UP000747110">
    <property type="component" value="Unassembled WGS sequence"/>
</dbReference>
<proteinExistence type="predicted"/>
<dbReference type="GO" id="GO:0004794">
    <property type="term" value="F:threonine deaminase activity"/>
    <property type="evidence" value="ECO:0007669"/>
    <property type="project" value="TreeGrafter"/>
</dbReference>
<protein>
    <recommendedName>
        <fullName evidence="5">Tryptophan synthase beta chain-like PALP domain-containing protein</fullName>
    </recommendedName>
</protein>
<dbReference type="GO" id="GO:0003941">
    <property type="term" value="F:L-serine ammonia-lyase activity"/>
    <property type="evidence" value="ECO:0007669"/>
    <property type="project" value="TreeGrafter"/>
</dbReference>
<dbReference type="EMBL" id="BNCQ01000024">
    <property type="protein sequence ID" value="GIM07450.1"/>
    <property type="molecule type" value="Genomic_DNA"/>
</dbReference>
<dbReference type="InterPro" id="IPR036052">
    <property type="entry name" value="TrpB-like_PALP_sf"/>
</dbReference>
<evidence type="ECO:0000256" key="1">
    <source>
        <dbReference type="ARBA" id="ARBA00001933"/>
    </source>
</evidence>
<name>A0A8J4FUI8_9CHLO</name>
<gene>
    <name evidence="6" type="ORF">Vretifemale_14835</name>
    <name evidence="7" type="ORF">Vretimale_11572</name>
</gene>
<dbReference type="InterPro" id="IPR050147">
    <property type="entry name" value="Ser/Thr_Dehydratase"/>
</dbReference>
<keyword evidence="8" id="KW-1185">Reference proteome</keyword>
<feature type="region of interest" description="Disordered" evidence="4">
    <location>
        <begin position="216"/>
        <end position="267"/>
    </location>
</feature>
<dbReference type="GO" id="GO:0006565">
    <property type="term" value="P:L-serine catabolic process"/>
    <property type="evidence" value="ECO:0007669"/>
    <property type="project" value="TreeGrafter"/>
</dbReference>
<dbReference type="InterPro" id="IPR001926">
    <property type="entry name" value="TrpB-like_PALP"/>
</dbReference>
<evidence type="ECO:0000256" key="3">
    <source>
        <dbReference type="ARBA" id="ARBA00023239"/>
    </source>
</evidence>
<dbReference type="Proteomes" id="UP000722791">
    <property type="component" value="Unassembled WGS sequence"/>
</dbReference>
<dbReference type="Pfam" id="PF00291">
    <property type="entry name" value="PALP"/>
    <property type="match status" value="2"/>
</dbReference>
<feature type="domain" description="Tryptophan synthase beta chain-like PALP" evidence="5">
    <location>
        <begin position="113"/>
        <end position="194"/>
    </location>
</feature>
<feature type="compositionally biased region" description="Polar residues" evidence="4">
    <location>
        <begin position="67"/>
        <end position="76"/>
    </location>
</feature>
<dbReference type="EMBL" id="BNCP01000036">
    <property type="protein sequence ID" value="GIL86555.1"/>
    <property type="molecule type" value="Genomic_DNA"/>
</dbReference>